<dbReference type="Pfam" id="PF00535">
    <property type="entry name" value="Glycos_transf_2"/>
    <property type="match status" value="1"/>
</dbReference>
<dbReference type="EMBL" id="ACNN01000007">
    <property type="protein sequence ID" value="EEN83408.1"/>
    <property type="molecule type" value="Genomic_DNA"/>
</dbReference>
<keyword evidence="1" id="KW-0472">Membrane</keyword>
<evidence type="ECO:0000313" key="3">
    <source>
        <dbReference type="EMBL" id="EEN83408.1"/>
    </source>
</evidence>
<dbReference type="InterPro" id="IPR029044">
    <property type="entry name" value="Nucleotide-diphossugar_trans"/>
</dbReference>
<dbReference type="Proteomes" id="UP000004295">
    <property type="component" value="Unassembled WGS sequence"/>
</dbReference>
<dbReference type="AlphaFoldDB" id="C3J8L7"/>
<feature type="transmembrane region" description="Helical" evidence="1">
    <location>
        <begin position="275"/>
        <end position="293"/>
    </location>
</feature>
<dbReference type="InterPro" id="IPR001173">
    <property type="entry name" value="Glyco_trans_2-like"/>
</dbReference>
<dbReference type="Gene3D" id="3.90.550.10">
    <property type="entry name" value="Spore Coat Polysaccharide Biosynthesis Protein SpsA, Chain A"/>
    <property type="match status" value="1"/>
</dbReference>
<sequence>MNSTYPIVSIICPTYKEERFIGSCIESILLQDYPQDKLEFLIIDGRSPDATREIVNNYAARHPWIKLLDNPQQVVPFALNIGIEQSMGEVILRIDAHCTYPNNYISRLVDVLYQLKADNVGGVWHTKPANKSSEAMAVAEVCSNSFGVGNSYHKVGIKEITSVDTVPFGCFPRSVFDRIGLFDEDLIRNQDDEFNARIIKNGGKIYIIPDLEIEYSARPSFKKMSKMYYQYGLFKPLVNVKLKQAASLRQFVPVAFVAGLFLGAGLSFLFYWCRIAYSIVVVLYLLLALFQSFKYYRKTKNITAASLLPLGFFLAHFSYGWGYWMGIGKLLFRQKIQVAINR</sequence>
<feature type="transmembrane region" description="Helical" evidence="1">
    <location>
        <begin position="251"/>
        <end position="269"/>
    </location>
</feature>
<dbReference type="GeneID" id="93365001"/>
<evidence type="ECO:0000313" key="4">
    <source>
        <dbReference type="Proteomes" id="UP000004295"/>
    </source>
</evidence>
<dbReference type="eggNOG" id="COG1215">
    <property type="taxonomic scope" value="Bacteria"/>
</dbReference>
<proteinExistence type="predicted"/>
<keyword evidence="3" id="KW-0328">Glycosyltransferase</keyword>
<dbReference type="SUPFAM" id="SSF53448">
    <property type="entry name" value="Nucleotide-diphospho-sugar transferases"/>
    <property type="match status" value="1"/>
</dbReference>
<gene>
    <name evidence="3" type="ORF">POREN0001_0535</name>
</gene>
<organism evidence="3 4">
    <name type="scientific">Porphyromonas endodontalis (strain ATCC 35406 / DSM 24491 / JCM 8526 / CCUG 16442 / BCRC 14492 / NCTC 13058 / HG 370)</name>
    <name type="common">Bacteroides endodontalis</name>
    <dbReference type="NCBI Taxonomy" id="553175"/>
    <lineage>
        <taxon>Bacteria</taxon>
        <taxon>Pseudomonadati</taxon>
        <taxon>Bacteroidota</taxon>
        <taxon>Bacteroidia</taxon>
        <taxon>Bacteroidales</taxon>
        <taxon>Porphyromonadaceae</taxon>
        <taxon>Porphyromonas</taxon>
    </lineage>
</organism>
<protein>
    <submittedName>
        <fullName evidence="3">Glycosyltransferase, group 2 family protein</fullName>
        <ecNumber evidence="3">2.4.-.-</ecNumber>
    </submittedName>
</protein>
<comment type="caution">
    <text evidence="3">The sequence shown here is derived from an EMBL/GenBank/DDBJ whole genome shotgun (WGS) entry which is preliminary data.</text>
</comment>
<keyword evidence="1" id="KW-1133">Transmembrane helix</keyword>
<reference evidence="3 4" key="1">
    <citation type="submission" date="2009-04" db="EMBL/GenBank/DDBJ databases">
        <authorList>
            <person name="Sebastian Y."/>
            <person name="Madupu R."/>
            <person name="Durkin A.S."/>
            <person name="Torralba M."/>
            <person name="Methe B."/>
            <person name="Sutton G.G."/>
            <person name="Strausberg R.L."/>
            <person name="Nelson K.E."/>
        </authorList>
    </citation>
    <scope>NUCLEOTIDE SEQUENCE [LARGE SCALE GENOMIC DNA]</scope>
    <source>
        <strain evidence="4">ATCC 35406 / BCRC 14492 / JCM 8526 / NCTC 13058 / HG 370</strain>
    </source>
</reference>
<keyword evidence="3" id="KW-0808">Transferase</keyword>
<accession>C3J8L7</accession>
<keyword evidence="4" id="KW-1185">Reference proteome</keyword>
<dbReference type="PANTHER" id="PTHR22916">
    <property type="entry name" value="GLYCOSYLTRANSFERASE"/>
    <property type="match status" value="1"/>
</dbReference>
<dbReference type="EC" id="2.4.-.-" evidence="3"/>
<dbReference type="RefSeq" id="WP_004332464.1">
    <property type="nucleotide sequence ID" value="NZ_ACNN01000007.1"/>
</dbReference>
<keyword evidence="1" id="KW-0812">Transmembrane</keyword>
<feature type="domain" description="Glycosyltransferase 2-like" evidence="2">
    <location>
        <begin position="9"/>
        <end position="139"/>
    </location>
</feature>
<feature type="transmembrane region" description="Helical" evidence="1">
    <location>
        <begin position="305"/>
        <end position="324"/>
    </location>
</feature>
<dbReference type="PANTHER" id="PTHR22916:SF71">
    <property type="entry name" value="GLYCOSYL TRANSFERASE"/>
    <property type="match status" value="1"/>
</dbReference>
<dbReference type="STRING" id="553175.POREN0001_0535"/>
<evidence type="ECO:0000259" key="2">
    <source>
        <dbReference type="Pfam" id="PF00535"/>
    </source>
</evidence>
<dbReference type="GO" id="GO:0016758">
    <property type="term" value="F:hexosyltransferase activity"/>
    <property type="evidence" value="ECO:0007669"/>
    <property type="project" value="UniProtKB-ARBA"/>
</dbReference>
<evidence type="ECO:0000256" key="1">
    <source>
        <dbReference type="SAM" id="Phobius"/>
    </source>
</evidence>
<dbReference type="CDD" id="cd02525">
    <property type="entry name" value="Succinoglycan_BP_ExoA"/>
    <property type="match status" value="1"/>
</dbReference>
<name>C3J8L7_POREA</name>